<evidence type="ECO:0000313" key="2">
    <source>
        <dbReference type="EMBL" id="KKN10990.1"/>
    </source>
</evidence>
<dbReference type="EMBL" id="LAZR01004185">
    <property type="protein sequence ID" value="KKN10990.1"/>
    <property type="molecule type" value="Genomic_DNA"/>
</dbReference>
<gene>
    <name evidence="2" type="ORF">LCGC14_1030950</name>
</gene>
<accession>A0A0F9MUK3</accession>
<evidence type="ECO:0008006" key="3">
    <source>
        <dbReference type="Google" id="ProtNLM"/>
    </source>
</evidence>
<sequence>MSNIKAWKLMSLFCLFAVLMGCQSKEEQLQQTIQESIKKVDTELSQLGTALDNGSVRNAVLLKEYGELLKKKQPELTKVVDVITLDATRQGALYSGLTQRLKDVKGTYLIPPYEDTLHSIDLLREAAKPTLFSDALTDPINMLADMSKGALARVGAISKQAEGEGVGNQMVGNPNYGNWQSNSNGISFWQWYGMYRILGDVFDRVEYGSWSKRRKYSYYNDYGRSRYSSPKQIKTQSALETRTRQTYQRQGKQFTSPYASKKTGASGLSRSSYTPPKSRSSYSRSSSYSNSSGSVRDSGSRTSRGVSRGK</sequence>
<name>A0A0F9MUK3_9ZZZZ</name>
<proteinExistence type="predicted"/>
<dbReference type="AlphaFoldDB" id="A0A0F9MUK3"/>
<feature type="region of interest" description="Disordered" evidence="1">
    <location>
        <begin position="228"/>
        <end position="310"/>
    </location>
</feature>
<organism evidence="2">
    <name type="scientific">marine sediment metagenome</name>
    <dbReference type="NCBI Taxonomy" id="412755"/>
    <lineage>
        <taxon>unclassified sequences</taxon>
        <taxon>metagenomes</taxon>
        <taxon>ecological metagenomes</taxon>
    </lineage>
</organism>
<dbReference type="PROSITE" id="PS51257">
    <property type="entry name" value="PROKAR_LIPOPROTEIN"/>
    <property type="match status" value="1"/>
</dbReference>
<feature type="compositionally biased region" description="Polar residues" evidence="1">
    <location>
        <begin position="228"/>
        <end position="258"/>
    </location>
</feature>
<reference evidence="2" key="1">
    <citation type="journal article" date="2015" name="Nature">
        <title>Complex archaea that bridge the gap between prokaryotes and eukaryotes.</title>
        <authorList>
            <person name="Spang A."/>
            <person name="Saw J.H."/>
            <person name="Jorgensen S.L."/>
            <person name="Zaremba-Niedzwiedzka K."/>
            <person name="Martijn J."/>
            <person name="Lind A.E."/>
            <person name="van Eijk R."/>
            <person name="Schleper C."/>
            <person name="Guy L."/>
            <person name="Ettema T.J."/>
        </authorList>
    </citation>
    <scope>NUCLEOTIDE SEQUENCE</scope>
</reference>
<protein>
    <recommendedName>
        <fullName evidence="3">CHAD domain-containing protein</fullName>
    </recommendedName>
</protein>
<evidence type="ECO:0000256" key="1">
    <source>
        <dbReference type="SAM" id="MobiDB-lite"/>
    </source>
</evidence>
<feature type="compositionally biased region" description="Low complexity" evidence="1">
    <location>
        <begin position="269"/>
        <end position="310"/>
    </location>
</feature>
<comment type="caution">
    <text evidence="2">The sequence shown here is derived from an EMBL/GenBank/DDBJ whole genome shotgun (WGS) entry which is preliminary data.</text>
</comment>